<evidence type="ECO:0000313" key="3">
    <source>
        <dbReference type="Proteomes" id="UP000075714"/>
    </source>
</evidence>
<feature type="region of interest" description="Disordered" evidence="1">
    <location>
        <begin position="1"/>
        <end position="127"/>
    </location>
</feature>
<feature type="compositionally biased region" description="Low complexity" evidence="1">
    <location>
        <begin position="98"/>
        <end position="107"/>
    </location>
</feature>
<organism evidence="2 3">
    <name type="scientific">Gonium pectorale</name>
    <name type="common">Green alga</name>
    <dbReference type="NCBI Taxonomy" id="33097"/>
    <lineage>
        <taxon>Eukaryota</taxon>
        <taxon>Viridiplantae</taxon>
        <taxon>Chlorophyta</taxon>
        <taxon>core chlorophytes</taxon>
        <taxon>Chlorophyceae</taxon>
        <taxon>CS clade</taxon>
        <taxon>Chlamydomonadales</taxon>
        <taxon>Volvocaceae</taxon>
        <taxon>Gonium</taxon>
    </lineage>
</organism>
<name>A0A150H5V0_GONPE</name>
<dbReference type="Proteomes" id="UP000075714">
    <property type="component" value="Unassembled WGS sequence"/>
</dbReference>
<dbReference type="EMBL" id="LSYV01000002">
    <property type="protein sequence ID" value="KXZ57000.1"/>
    <property type="molecule type" value="Genomic_DNA"/>
</dbReference>
<evidence type="ECO:0000313" key="2">
    <source>
        <dbReference type="EMBL" id="KXZ57000.1"/>
    </source>
</evidence>
<protein>
    <submittedName>
        <fullName evidence="2">Uncharacterized protein</fullName>
    </submittedName>
</protein>
<feature type="compositionally biased region" description="Low complexity" evidence="1">
    <location>
        <begin position="74"/>
        <end position="86"/>
    </location>
</feature>
<dbReference type="AlphaFoldDB" id="A0A150H5V0"/>
<proteinExistence type="predicted"/>
<feature type="compositionally biased region" description="Pro residues" evidence="1">
    <location>
        <begin position="108"/>
        <end position="126"/>
    </location>
</feature>
<reference evidence="3" key="1">
    <citation type="journal article" date="2016" name="Nat. Commun.">
        <title>The Gonium pectorale genome demonstrates co-option of cell cycle regulation during the evolution of multicellularity.</title>
        <authorList>
            <person name="Hanschen E.R."/>
            <person name="Marriage T.N."/>
            <person name="Ferris P.J."/>
            <person name="Hamaji T."/>
            <person name="Toyoda A."/>
            <person name="Fujiyama A."/>
            <person name="Neme R."/>
            <person name="Noguchi H."/>
            <person name="Minakuchi Y."/>
            <person name="Suzuki M."/>
            <person name="Kawai-Toyooka H."/>
            <person name="Smith D.R."/>
            <person name="Sparks H."/>
            <person name="Anderson J."/>
            <person name="Bakaric R."/>
            <person name="Luria V."/>
            <person name="Karger A."/>
            <person name="Kirschner M.W."/>
            <person name="Durand P.M."/>
            <person name="Michod R.E."/>
            <person name="Nozaki H."/>
            <person name="Olson B.J."/>
        </authorList>
    </citation>
    <scope>NUCLEOTIDE SEQUENCE [LARGE SCALE GENOMIC DNA]</scope>
    <source>
        <strain evidence="3">NIES-2863</strain>
    </source>
</reference>
<keyword evidence="3" id="KW-1185">Reference proteome</keyword>
<accession>A0A150H5V0</accession>
<gene>
    <name evidence="2" type="ORF">GPECTOR_1g903</name>
</gene>
<sequence>MQSLLDPRARLQPSGRDGARRSGNGWHAAHGLRHVTVAANGPSNGGSSGSAPGGGGSVRRVTSRDLEALRKVFGPQQTAGKQQQTPQPGPGAEGGAAGAARRSAPVPSAAPPPGPGEAPLFPPPLELPSDPALSAAISAASGWRQLADLYGTSARRLDPGQMLAMAQRLAHVTGALHWPEGAPLPAPATEAPPQLTAAEEQAVVALAGNLCRATQVCLPDLYGLQQVAGLLQALVSLGVNPPPGWLRSAELVALRAQRQGADGAGGGVEGEVARPPRC</sequence>
<feature type="compositionally biased region" description="Gly residues" evidence="1">
    <location>
        <begin position="43"/>
        <end position="57"/>
    </location>
</feature>
<dbReference type="OrthoDB" id="549356at2759"/>
<comment type="caution">
    <text evidence="2">The sequence shown here is derived from an EMBL/GenBank/DDBJ whole genome shotgun (WGS) entry which is preliminary data.</text>
</comment>
<evidence type="ECO:0000256" key="1">
    <source>
        <dbReference type="SAM" id="MobiDB-lite"/>
    </source>
</evidence>